<dbReference type="GO" id="GO:0003677">
    <property type="term" value="F:DNA binding"/>
    <property type="evidence" value="ECO:0007669"/>
    <property type="project" value="InterPro"/>
</dbReference>
<keyword evidence="3" id="KW-1185">Reference proteome</keyword>
<dbReference type="InterPro" id="IPR041657">
    <property type="entry name" value="HTH_17"/>
</dbReference>
<organism evidence="2 3">
    <name type="scientific">Chitinophaga polysaccharea</name>
    <dbReference type="NCBI Taxonomy" id="1293035"/>
    <lineage>
        <taxon>Bacteria</taxon>
        <taxon>Pseudomonadati</taxon>
        <taxon>Bacteroidota</taxon>
        <taxon>Chitinophagia</taxon>
        <taxon>Chitinophagales</taxon>
        <taxon>Chitinophagaceae</taxon>
        <taxon>Chitinophaga</taxon>
    </lineage>
</organism>
<dbReference type="OrthoDB" id="1003442at2"/>
<dbReference type="SUPFAM" id="SSF46955">
    <property type="entry name" value="Putative DNA-binding domain"/>
    <property type="match status" value="1"/>
</dbReference>
<sequence length="118" mass="13702">MSSNIRLNKVCQHCQQEFVAKTMLTRYCSHVCNRKAYKQTKREEKLKSAIDNVSVRSITAPPATSWRRLDDKPLLNLKEAAQVLNISPLTLRRWLKEGRVSSNRIGKKHLFKKQDLLP</sequence>
<dbReference type="EMBL" id="VIWO01000012">
    <property type="protein sequence ID" value="TWF33696.1"/>
    <property type="molecule type" value="Genomic_DNA"/>
</dbReference>
<reference evidence="2 3" key="1">
    <citation type="submission" date="2019-06" db="EMBL/GenBank/DDBJ databases">
        <title>Sorghum-associated microbial communities from plants grown in Nebraska, USA.</title>
        <authorList>
            <person name="Schachtman D."/>
        </authorList>
    </citation>
    <scope>NUCLEOTIDE SEQUENCE [LARGE SCALE GENOMIC DNA]</scope>
    <source>
        <strain evidence="2 3">1209</strain>
    </source>
</reference>
<dbReference type="RefSeq" id="WP_145674393.1">
    <property type="nucleotide sequence ID" value="NZ_VIWO01000012.1"/>
</dbReference>
<dbReference type="Proteomes" id="UP000320811">
    <property type="component" value="Unassembled WGS sequence"/>
</dbReference>
<dbReference type="AlphaFoldDB" id="A0A561P6F5"/>
<dbReference type="Pfam" id="PF12728">
    <property type="entry name" value="HTH_17"/>
    <property type="match status" value="1"/>
</dbReference>
<evidence type="ECO:0000313" key="3">
    <source>
        <dbReference type="Proteomes" id="UP000320811"/>
    </source>
</evidence>
<dbReference type="InterPro" id="IPR010093">
    <property type="entry name" value="SinI_DNA-bd"/>
</dbReference>
<dbReference type="InterPro" id="IPR009061">
    <property type="entry name" value="DNA-bd_dom_put_sf"/>
</dbReference>
<comment type="caution">
    <text evidence="2">The sequence shown here is derived from an EMBL/GenBank/DDBJ whole genome shotgun (WGS) entry which is preliminary data.</text>
</comment>
<dbReference type="Gene3D" id="1.10.1660.10">
    <property type="match status" value="1"/>
</dbReference>
<dbReference type="NCBIfam" id="TIGR01764">
    <property type="entry name" value="excise"/>
    <property type="match status" value="1"/>
</dbReference>
<evidence type="ECO:0000313" key="2">
    <source>
        <dbReference type="EMBL" id="TWF33696.1"/>
    </source>
</evidence>
<proteinExistence type="predicted"/>
<accession>A0A561P6F5</accession>
<gene>
    <name evidence="2" type="ORF">FHW36_112137</name>
</gene>
<feature type="domain" description="Helix-turn-helix" evidence="1">
    <location>
        <begin position="74"/>
        <end position="117"/>
    </location>
</feature>
<evidence type="ECO:0000259" key="1">
    <source>
        <dbReference type="Pfam" id="PF12728"/>
    </source>
</evidence>
<protein>
    <submittedName>
        <fullName evidence="2">Excisionase family DNA binding protein</fullName>
    </submittedName>
</protein>
<name>A0A561P6F5_9BACT</name>